<keyword evidence="2" id="KW-1185">Reference proteome</keyword>
<organism evidence="1 2">
    <name type="scientific">Uliginosibacterium flavum</name>
    <dbReference type="NCBI Taxonomy" id="1396831"/>
    <lineage>
        <taxon>Bacteria</taxon>
        <taxon>Pseudomonadati</taxon>
        <taxon>Pseudomonadota</taxon>
        <taxon>Betaproteobacteria</taxon>
        <taxon>Rhodocyclales</taxon>
        <taxon>Zoogloeaceae</taxon>
        <taxon>Uliginosibacterium</taxon>
    </lineage>
</organism>
<protein>
    <submittedName>
        <fullName evidence="1">Uncharacterized protein</fullName>
    </submittedName>
</protein>
<evidence type="ECO:0000313" key="1">
    <source>
        <dbReference type="EMBL" id="MET7012930.1"/>
    </source>
</evidence>
<proteinExistence type="predicted"/>
<gene>
    <name evidence="1" type="ORF">ABXR19_01930</name>
</gene>
<name>A0ABV2TH99_9RHOO</name>
<sequence length="107" mass="12178">MWIFLNDAYLSVVDKGDTTGQTLLVRARHKGDIERVFPQAQVQVGGGTDYKYRARIDREAVALRMADAVRATNYGNFKSSVKERPRHDAYMGVWEAMYAFQAQECAK</sequence>
<dbReference type="EMBL" id="JBEWZI010000002">
    <property type="protein sequence ID" value="MET7012930.1"/>
    <property type="molecule type" value="Genomic_DNA"/>
</dbReference>
<accession>A0ABV2TH99</accession>
<dbReference type="RefSeq" id="WP_354599395.1">
    <property type="nucleotide sequence ID" value="NZ_JBEWZI010000002.1"/>
</dbReference>
<evidence type="ECO:0000313" key="2">
    <source>
        <dbReference type="Proteomes" id="UP001549691"/>
    </source>
</evidence>
<reference evidence="1 2" key="1">
    <citation type="submission" date="2024-07" db="EMBL/GenBank/DDBJ databases">
        <title>Uliginosibacterium flavum JJ3220;KACC:17644.</title>
        <authorList>
            <person name="Kim M.K."/>
        </authorList>
    </citation>
    <scope>NUCLEOTIDE SEQUENCE [LARGE SCALE GENOMIC DNA]</scope>
    <source>
        <strain evidence="1 2">KACC:17644</strain>
    </source>
</reference>
<comment type="caution">
    <text evidence="1">The sequence shown here is derived from an EMBL/GenBank/DDBJ whole genome shotgun (WGS) entry which is preliminary data.</text>
</comment>
<dbReference type="Proteomes" id="UP001549691">
    <property type="component" value="Unassembled WGS sequence"/>
</dbReference>